<dbReference type="RefSeq" id="WP_205259374.1">
    <property type="nucleotide sequence ID" value="NZ_JAERWK010000005.1"/>
</dbReference>
<protein>
    <recommendedName>
        <fullName evidence="1">Glycosyl hydrolase family 13 catalytic domain-containing protein</fullName>
    </recommendedName>
</protein>
<evidence type="ECO:0000313" key="2">
    <source>
        <dbReference type="EMBL" id="MBM9466443.1"/>
    </source>
</evidence>
<dbReference type="CDD" id="cd11313">
    <property type="entry name" value="AmyAc_arch_bac_AmyA"/>
    <property type="match status" value="1"/>
</dbReference>
<dbReference type="Proteomes" id="UP000663792">
    <property type="component" value="Unassembled WGS sequence"/>
</dbReference>
<dbReference type="Pfam" id="PF00128">
    <property type="entry name" value="Alpha-amylase"/>
    <property type="match status" value="1"/>
</dbReference>
<reference evidence="2" key="1">
    <citation type="submission" date="2021-01" db="EMBL/GenBank/DDBJ databases">
        <title>YIM 132084 draft genome.</title>
        <authorList>
            <person name="An D."/>
        </authorList>
    </citation>
    <scope>NUCLEOTIDE SEQUENCE</scope>
    <source>
        <strain evidence="2">YIM 132084</strain>
    </source>
</reference>
<name>A0A938YET0_9ACTN</name>
<dbReference type="PANTHER" id="PTHR47786:SF2">
    <property type="entry name" value="GLYCOSYL HYDROLASE FAMILY 13 CATALYTIC DOMAIN-CONTAINING PROTEIN"/>
    <property type="match status" value="1"/>
</dbReference>
<dbReference type="AlphaFoldDB" id="A0A938YET0"/>
<feature type="domain" description="Glycosyl hydrolase family 13 catalytic" evidence="1">
    <location>
        <begin position="28"/>
        <end position="345"/>
    </location>
</feature>
<sequence>MTVPDRYRPTPAVRITHPEWSKNATIYQINTRQFTPEGTLRAAEAHLPRLQQLGAVILWLMPVQQIGRERRKGTLGSPYAISDYYALEPALGTTEDLTHFVRSAHDLGMYVILDWVANHTAWDCNLVTEHPNWYARDWRGGFRPTPWFDWDDIIDLDYDVPELRQYMTLAMRYWVTETDIDGYRCDTAGLVPTDFWDTVRAELDAIKPVFMLAEWEARDLHAGAFDMTYAWSWNDAMHRIAQGEADLEQLRVYYAWNEKSYPADCMRMTFVSNHDKNAWEGTEYEQFADALDAAVVLSAVGDGMPLIYNGQEAGNDKRLEFFERDPIVWREHPMGELYRKLFALKRTNTALWNAHWASRMVEVPNSASMHVLSFVRANDRDKVFAVFNLAPSTTRVRFAQSLCHGHYVDFTTDEPMDIDGDAELAMGPWSYRVLVRPA</sequence>
<dbReference type="InterPro" id="IPR006047">
    <property type="entry name" value="GH13_cat_dom"/>
</dbReference>
<organism evidence="2 3">
    <name type="scientific">Nakamurella leprariae</name>
    <dbReference type="NCBI Taxonomy" id="2803911"/>
    <lineage>
        <taxon>Bacteria</taxon>
        <taxon>Bacillati</taxon>
        <taxon>Actinomycetota</taxon>
        <taxon>Actinomycetes</taxon>
        <taxon>Nakamurellales</taxon>
        <taxon>Nakamurellaceae</taxon>
        <taxon>Nakamurella</taxon>
    </lineage>
</organism>
<gene>
    <name evidence="2" type="ORF">JL106_04005</name>
</gene>
<dbReference type="InterPro" id="IPR017853">
    <property type="entry name" value="GH"/>
</dbReference>
<comment type="caution">
    <text evidence="2">The sequence shown here is derived from an EMBL/GenBank/DDBJ whole genome shotgun (WGS) entry which is preliminary data.</text>
</comment>
<accession>A0A938YET0</accession>
<dbReference type="PANTHER" id="PTHR47786">
    <property type="entry name" value="ALPHA-1,4-GLUCAN:MALTOSE-1-PHOSPHATE MALTOSYLTRANSFERASE"/>
    <property type="match status" value="1"/>
</dbReference>
<dbReference type="GO" id="GO:0005975">
    <property type="term" value="P:carbohydrate metabolic process"/>
    <property type="evidence" value="ECO:0007669"/>
    <property type="project" value="InterPro"/>
</dbReference>
<evidence type="ECO:0000313" key="3">
    <source>
        <dbReference type="Proteomes" id="UP000663792"/>
    </source>
</evidence>
<dbReference type="Gene3D" id="3.20.20.80">
    <property type="entry name" value="Glycosidases"/>
    <property type="match status" value="1"/>
</dbReference>
<dbReference type="SUPFAM" id="SSF51445">
    <property type="entry name" value="(Trans)glycosidases"/>
    <property type="match status" value="1"/>
</dbReference>
<keyword evidence="3" id="KW-1185">Reference proteome</keyword>
<dbReference type="EMBL" id="JAERWK010000005">
    <property type="protein sequence ID" value="MBM9466443.1"/>
    <property type="molecule type" value="Genomic_DNA"/>
</dbReference>
<dbReference type="SMART" id="SM00642">
    <property type="entry name" value="Aamy"/>
    <property type="match status" value="1"/>
</dbReference>
<dbReference type="SUPFAM" id="SSF51011">
    <property type="entry name" value="Glycosyl hydrolase domain"/>
    <property type="match status" value="1"/>
</dbReference>
<proteinExistence type="predicted"/>
<evidence type="ECO:0000259" key="1">
    <source>
        <dbReference type="SMART" id="SM00642"/>
    </source>
</evidence>